<keyword evidence="4" id="KW-1185">Reference proteome</keyword>
<evidence type="ECO:0000313" key="4">
    <source>
        <dbReference type="Proteomes" id="UP001152561"/>
    </source>
</evidence>
<feature type="region of interest" description="Disordered" evidence="1">
    <location>
        <begin position="116"/>
        <end position="151"/>
    </location>
</feature>
<evidence type="ECO:0000256" key="2">
    <source>
        <dbReference type="SAM" id="SignalP"/>
    </source>
</evidence>
<feature type="chain" id="PRO_5040157299" evidence="2">
    <location>
        <begin position="24"/>
        <end position="151"/>
    </location>
</feature>
<evidence type="ECO:0000256" key="1">
    <source>
        <dbReference type="SAM" id="MobiDB-lite"/>
    </source>
</evidence>
<organism evidence="3 4">
    <name type="scientific">Anisodus acutangulus</name>
    <dbReference type="NCBI Taxonomy" id="402998"/>
    <lineage>
        <taxon>Eukaryota</taxon>
        <taxon>Viridiplantae</taxon>
        <taxon>Streptophyta</taxon>
        <taxon>Embryophyta</taxon>
        <taxon>Tracheophyta</taxon>
        <taxon>Spermatophyta</taxon>
        <taxon>Magnoliopsida</taxon>
        <taxon>eudicotyledons</taxon>
        <taxon>Gunneridae</taxon>
        <taxon>Pentapetalae</taxon>
        <taxon>asterids</taxon>
        <taxon>lamiids</taxon>
        <taxon>Solanales</taxon>
        <taxon>Solanaceae</taxon>
        <taxon>Solanoideae</taxon>
        <taxon>Hyoscyameae</taxon>
        <taxon>Anisodus</taxon>
    </lineage>
</organism>
<proteinExistence type="predicted"/>
<dbReference type="AlphaFoldDB" id="A0A9Q1RAJ8"/>
<feature type="signal peptide" evidence="2">
    <location>
        <begin position="1"/>
        <end position="23"/>
    </location>
</feature>
<dbReference type="Proteomes" id="UP001152561">
    <property type="component" value="Unassembled WGS sequence"/>
</dbReference>
<name>A0A9Q1RAJ8_9SOLA</name>
<protein>
    <submittedName>
        <fullName evidence="3">Uncharacterized protein</fullName>
    </submittedName>
</protein>
<sequence>MAATKILLIGVLVACALVLSTNARSLSMKATKAEDEQKTFFHHPLPPFFGGIGGHGLGRPVFGLGPGLGFGPFGGIAGGSDLGGGGLGFGAGTGFESGNGLGFGSSIGGSGGGGGFGFGGNNGGTSPNDDGAFAGGQGEGGDDAALGNQKP</sequence>
<dbReference type="OrthoDB" id="10633026at2759"/>
<accession>A0A9Q1RAJ8</accession>
<gene>
    <name evidence="3" type="ORF">K7X08_033907</name>
</gene>
<dbReference type="EMBL" id="JAJAGQ010000011">
    <property type="protein sequence ID" value="KAJ8550200.1"/>
    <property type="molecule type" value="Genomic_DNA"/>
</dbReference>
<reference evidence="4" key="1">
    <citation type="journal article" date="2023" name="Proc. Natl. Acad. Sci. U.S.A.">
        <title>Genomic and structural basis for evolution of tropane alkaloid biosynthesis.</title>
        <authorList>
            <person name="Wanga Y.-J."/>
            <person name="Taina T."/>
            <person name="Yua J.-Y."/>
            <person name="Lia J."/>
            <person name="Xua B."/>
            <person name="Chenc J."/>
            <person name="D'Auriad J.C."/>
            <person name="Huanga J.-P."/>
            <person name="Huanga S.-X."/>
        </authorList>
    </citation>
    <scope>NUCLEOTIDE SEQUENCE [LARGE SCALE GENOMIC DNA]</scope>
    <source>
        <strain evidence="4">cv. KIB-2019</strain>
    </source>
</reference>
<evidence type="ECO:0000313" key="3">
    <source>
        <dbReference type="EMBL" id="KAJ8550200.1"/>
    </source>
</evidence>
<keyword evidence="2" id="KW-0732">Signal</keyword>
<comment type="caution">
    <text evidence="3">The sequence shown here is derived from an EMBL/GenBank/DDBJ whole genome shotgun (WGS) entry which is preliminary data.</text>
</comment>